<reference evidence="1 2" key="1">
    <citation type="submission" date="2019-06" db="EMBL/GenBank/DDBJ databases">
        <title>Genome Sequence of the Brown Rot Fungal Pathogen Monilinia laxa.</title>
        <authorList>
            <person name="De Miccolis Angelini R.M."/>
            <person name="Landi L."/>
            <person name="Abate D."/>
            <person name="Pollastro S."/>
            <person name="Romanazzi G."/>
            <person name="Faretra F."/>
        </authorList>
    </citation>
    <scope>NUCLEOTIDE SEQUENCE [LARGE SCALE GENOMIC DNA]</scope>
    <source>
        <strain evidence="1 2">Mlax316</strain>
    </source>
</reference>
<dbReference type="AlphaFoldDB" id="A0A5N6K4M9"/>
<proteinExistence type="predicted"/>
<name>A0A5N6K4M9_MONLA</name>
<sequence length="74" mass="8661">MPQERSRSRKYVEELSARLGRGLAICFRDYLIIESSLGYILSPRTFEKDVTSGDDARSWNGFWFLASGFWFLLF</sequence>
<protein>
    <submittedName>
        <fullName evidence="1">Uncharacterized protein</fullName>
    </submittedName>
</protein>
<evidence type="ECO:0000313" key="1">
    <source>
        <dbReference type="EMBL" id="KAB8297316.1"/>
    </source>
</evidence>
<dbReference type="OrthoDB" id="3459481at2759"/>
<gene>
    <name evidence="1" type="ORF">EYC80_002667</name>
</gene>
<evidence type="ECO:0000313" key="2">
    <source>
        <dbReference type="Proteomes" id="UP000326757"/>
    </source>
</evidence>
<dbReference type="Proteomes" id="UP000326757">
    <property type="component" value="Unassembled WGS sequence"/>
</dbReference>
<dbReference type="EMBL" id="VIGI01000008">
    <property type="protein sequence ID" value="KAB8297316.1"/>
    <property type="molecule type" value="Genomic_DNA"/>
</dbReference>
<accession>A0A5N6K4M9</accession>
<organism evidence="1 2">
    <name type="scientific">Monilinia laxa</name>
    <name type="common">Brown rot fungus</name>
    <name type="synonym">Sclerotinia laxa</name>
    <dbReference type="NCBI Taxonomy" id="61186"/>
    <lineage>
        <taxon>Eukaryota</taxon>
        <taxon>Fungi</taxon>
        <taxon>Dikarya</taxon>
        <taxon>Ascomycota</taxon>
        <taxon>Pezizomycotina</taxon>
        <taxon>Leotiomycetes</taxon>
        <taxon>Helotiales</taxon>
        <taxon>Sclerotiniaceae</taxon>
        <taxon>Monilinia</taxon>
    </lineage>
</organism>
<comment type="caution">
    <text evidence="1">The sequence shown here is derived from an EMBL/GenBank/DDBJ whole genome shotgun (WGS) entry which is preliminary data.</text>
</comment>
<keyword evidence="2" id="KW-1185">Reference proteome</keyword>